<dbReference type="PATRIC" id="fig|1319815.3.peg.1381"/>
<dbReference type="InterPro" id="IPR009330">
    <property type="entry name" value="LipoPS_heptP_kinase"/>
</dbReference>
<dbReference type="Gene3D" id="1.10.510.10">
    <property type="entry name" value="Transferase(Phosphotransferase) domain 1"/>
    <property type="match status" value="1"/>
</dbReference>
<name>U7VA86_9FUSO</name>
<dbReference type="HOGENOM" id="CLU_095287_0_0_0"/>
<gene>
    <name evidence="1" type="ORF">HMPREF0202_01435</name>
</gene>
<sequence length="223" mass="26285">MEKILCNSEADFNLVNKIKREEFKVIKDLKNDDRSKVILIDIDGNKYVYKIPKEKNNRIWQRITSLIRGSESKREYENYLKIKENGFKGPVPIMYWERKIFGICVDSFLVSSYLSGKPATQKNLKLVEKELRKIHARGYLHGDSQLSNFIVENNEIYLIDAKLMKNKYGKAGEAYEFIYLEESCHKEIDIYDKNTLSYKLAKSLNSYLHWIGRVKKAIRGKER</sequence>
<evidence type="ECO:0000313" key="1">
    <source>
        <dbReference type="EMBL" id="ERT68627.1"/>
    </source>
</evidence>
<dbReference type="AlphaFoldDB" id="U7VA86"/>
<protein>
    <recommendedName>
        <fullName evidence="3">Lipopolysaccharide core biosynthesis protein RfaY</fullName>
    </recommendedName>
</protein>
<organism evidence="1 2">
    <name type="scientific">Cetobacterium somerae ATCC BAA-474</name>
    <dbReference type="NCBI Taxonomy" id="1319815"/>
    <lineage>
        <taxon>Bacteria</taxon>
        <taxon>Fusobacteriati</taxon>
        <taxon>Fusobacteriota</taxon>
        <taxon>Fusobacteriia</taxon>
        <taxon>Fusobacteriales</taxon>
        <taxon>Fusobacteriaceae</taxon>
        <taxon>Cetobacterium</taxon>
    </lineage>
</organism>
<dbReference type="Proteomes" id="UP000017081">
    <property type="component" value="Unassembled WGS sequence"/>
</dbReference>
<dbReference type="STRING" id="1319815.HMPREF0202_01435"/>
<comment type="caution">
    <text evidence="1">The sequence shown here is derived from an EMBL/GenBank/DDBJ whole genome shotgun (WGS) entry which is preliminary data.</text>
</comment>
<keyword evidence="2" id="KW-1185">Reference proteome</keyword>
<proteinExistence type="predicted"/>
<dbReference type="InterPro" id="IPR011009">
    <property type="entry name" value="Kinase-like_dom_sf"/>
</dbReference>
<evidence type="ECO:0008006" key="3">
    <source>
        <dbReference type="Google" id="ProtNLM"/>
    </source>
</evidence>
<dbReference type="Pfam" id="PF06176">
    <property type="entry name" value="WaaY"/>
    <property type="match status" value="1"/>
</dbReference>
<reference evidence="1 2" key="1">
    <citation type="submission" date="2013-08" db="EMBL/GenBank/DDBJ databases">
        <authorList>
            <person name="Weinstock G."/>
            <person name="Sodergren E."/>
            <person name="Wylie T."/>
            <person name="Fulton L."/>
            <person name="Fulton R."/>
            <person name="Fronick C."/>
            <person name="O'Laughlin M."/>
            <person name="Godfrey J."/>
            <person name="Miner T."/>
            <person name="Herter B."/>
            <person name="Appelbaum E."/>
            <person name="Cordes M."/>
            <person name="Lek S."/>
            <person name="Wollam A."/>
            <person name="Pepin K.H."/>
            <person name="Palsikar V.B."/>
            <person name="Mitreva M."/>
            <person name="Wilson R.K."/>
        </authorList>
    </citation>
    <scope>NUCLEOTIDE SEQUENCE [LARGE SCALE GENOMIC DNA]</scope>
    <source>
        <strain evidence="1 2">ATCC BAA-474</strain>
    </source>
</reference>
<dbReference type="EMBL" id="AXZF01000054">
    <property type="protein sequence ID" value="ERT68627.1"/>
    <property type="molecule type" value="Genomic_DNA"/>
</dbReference>
<dbReference type="eggNOG" id="COG3642">
    <property type="taxonomic scope" value="Bacteria"/>
</dbReference>
<dbReference type="RefSeq" id="WP_023050973.1">
    <property type="nucleotide sequence ID" value="NZ_CP173065.2"/>
</dbReference>
<evidence type="ECO:0000313" key="2">
    <source>
        <dbReference type="Proteomes" id="UP000017081"/>
    </source>
</evidence>
<dbReference type="SUPFAM" id="SSF56112">
    <property type="entry name" value="Protein kinase-like (PK-like)"/>
    <property type="match status" value="1"/>
</dbReference>
<accession>U7VA86</accession>